<dbReference type="RefSeq" id="WP_114207603.1">
    <property type="nucleotide sequence ID" value="NZ_CP030840.1"/>
</dbReference>
<gene>
    <name evidence="1" type="ORF">ACPOL_3076</name>
</gene>
<dbReference type="AlphaFoldDB" id="A0A2Z5FZM3"/>
<dbReference type="EMBL" id="CP030840">
    <property type="protein sequence ID" value="AXC12373.1"/>
    <property type="molecule type" value="Genomic_DNA"/>
</dbReference>
<proteinExistence type="predicted"/>
<evidence type="ECO:0000313" key="1">
    <source>
        <dbReference type="EMBL" id="AXC12373.1"/>
    </source>
</evidence>
<sequence>MDSKPQLSVGQRFAWVLVGDSSVHGQGIVEKIRTDRDEGLSPETADYASLWIEARGISGTRGTETYTVMFSSDSKSYIDGKEITVSNPS</sequence>
<name>A0A2Z5FZM3_9BACT</name>
<accession>A0A2Z5FZM3</accession>
<dbReference type="Proteomes" id="UP000253606">
    <property type="component" value="Chromosome"/>
</dbReference>
<reference evidence="1 2" key="1">
    <citation type="journal article" date="2018" name="Front. Microbiol.">
        <title>Hydrolytic Capabilities as a Key to Environmental Success: Chitinolytic and Cellulolytic Acidobacteria From Acidic Sub-arctic Soils and Boreal Peatlands.</title>
        <authorList>
            <person name="Belova S.E."/>
            <person name="Ravin N.V."/>
            <person name="Pankratov T.A."/>
            <person name="Rakitin A.L."/>
            <person name="Ivanova A.A."/>
            <person name="Beletsky A.V."/>
            <person name="Mardanov A.V."/>
            <person name="Sinninghe Damste J.S."/>
            <person name="Dedysh S.N."/>
        </authorList>
    </citation>
    <scope>NUCLEOTIDE SEQUENCE [LARGE SCALE GENOMIC DNA]</scope>
    <source>
        <strain evidence="1 2">SBC82</strain>
    </source>
</reference>
<organism evidence="1 2">
    <name type="scientific">Acidisarcina polymorpha</name>
    <dbReference type="NCBI Taxonomy" id="2211140"/>
    <lineage>
        <taxon>Bacteria</taxon>
        <taxon>Pseudomonadati</taxon>
        <taxon>Acidobacteriota</taxon>
        <taxon>Terriglobia</taxon>
        <taxon>Terriglobales</taxon>
        <taxon>Acidobacteriaceae</taxon>
        <taxon>Acidisarcina</taxon>
    </lineage>
</organism>
<dbReference type="KEGG" id="abas:ACPOL_3076"/>
<dbReference type="OrthoDB" id="123343at2"/>
<evidence type="ECO:0000313" key="2">
    <source>
        <dbReference type="Proteomes" id="UP000253606"/>
    </source>
</evidence>
<protein>
    <submittedName>
        <fullName evidence="1">Uncharacterized protein</fullName>
    </submittedName>
</protein>
<keyword evidence="2" id="KW-1185">Reference proteome</keyword>